<dbReference type="InterPro" id="IPR050351">
    <property type="entry name" value="BphY/WalK/GraS-like"/>
</dbReference>
<feature type="transmembrane region" description="Helical" evidence="9">
    <location>
        <begin position="9"/>
        <end position="29"/>
    </location>
</feature>
<dbReference type="SUPFAM" id="SSF55874">
    <property type="entry name" value="ATPase domain of HSP90 chaperone/DNA topoisomerase II/histidine kinase"/>
    <property type="match status" value="1"/>
</dbReference>
<dbReference type="NCBIfam" id="TIGR00229">
    <property type="entry name" value="sensory_box"/>
    <property type="match status" value="1"/>
</dbReference>
<dbReference type="EC" id="2.7.13.3" evidence="3"/>
<dbReference type="InterPro" id="IPR035965">
    <property type="entry name" value="PAS-like_dom_sf"/>
</dbReference>
<evidence type="ECO:0000256" key="3">
    <source>
        <dbReference type="ARBA" id="ARBA00012438"/>
    </source>
</evidence>
<reference evidence="12 13" key="1">
    <citation type="submission" date="2019-01" db="EMBL/GenBank/DDBJ databases">
        <title>Draft genomes of a novel of Aminipila strains.</title>
        <authorList>
            <person name="Ma S."/>
        </authorList>
    </citation>
    <scope>NUCLEOTIDE SEQUENCE [LARGE SCALE GENOMIC DNA]</scope>
    <source>
        <strain evidence="13">JN-39</strain>
    </source>
</reference>
<accession>A0A410PY91</accession>
<keyword evidence="9" id="KW-0812">Transmembrane</keyword>
<dbReference type="GO" id="GO:0000155">
    <property type="term" value="F:phosphorelay sensor kinase activity"/>
    <property type="evidence" value="ECO:0007669"/>
    <property type="project" value="InterPro"/>
</dbReference>
<keyword evidence="8 9" id="KW-0472">Membrane</keyword>
<dbReference type="Gene3D" id="3.30.450.20">
    <property type="entry name" value="PAS domain"/>
    <property type="match status" value="1"/>
</dbReference>
<dbReference type="Pfam" id="PF02518">
    <property type="entry name" value="HATPase_c"/>
    <property type="match status" value="1"/>
</dbReference>
<evidence type="ECO:0000259" key="10">
    <source>
        <dbReference type="PROSITE" id="PS50109"/>
    </source>
</evidence>
<dbReference type="EMBL" id="CP035281">
    <property type="protein sequence ID" value="QAT43908.1"/>
    <property type="molecule type" value="Genomic_DNA"/>
</dbReference>
<dbReference type="FunFam" id="3.30.565.10:FF:000006">
    <property type="entry name" value="Sensor histidine kinase WalK"/>
    <property type="match status" value="1"/>
</dbReference>
<dbReference type="OrthoDB" id="9813151at2"/>
<dbReference type="GO" id="GO:0005886">
    <property type="term" value="C:plasma membrane"/>
    <property type="evidence" value="ECO:0007669"/>
    <property type="project" value="TreeGrafter"/>
</dbReference>
<evidence type="ECO:0000256" key="6">
    <source>
        <dbReference type="ARBA" id="ARBA00022777"/>
    </source>
</evidence>
<dbReference type="CDD" id="cd00082">
    <property type="entry name" value="HisKA"/>
    <property type="match status" value="1"/>
</dbReference>
<dbReference type="KEGG" id="amij:EQM06_12115"/>
<evidence type="ECO:0000256" key="5">
    <source>
        <dbReference type="ARBA" id="ARBA00022679"/>
    </source>
</evidence>
<dbReference type="SMART" id="SM00387">
    <property type="entry name" value="HATPase_c"/>
    <property type="match status" value="1"/>
</dbReference>
<name>A0A410PY91_9FIRM</name>
<dbReference type="InterPro" id="IPR005467">
    <property type="entry name" value="His_kinase_dom"/>
</dbReference>
<dbReference type="InterPro" id="IPR036890">
    <property type="entry name" value="HATPase_C_sf"/>
</dbReference>
<evidence type="ECO:0000259" key="11">
    <source>
        <dbReference type="PROSITE" id="PS50112"/>
    </source>
</evidence>
<dbReference type="SMART" id="SM00388">
    <property type="entry name" value="HisKA"/>
    <property type="match status" value="1"/>
</dbReference>
<dbReference type="FunFam" id="1.10.287.130:FF:000001">
    <property type="entry name" value="Two-component sensor histidine kinase"/>
    <property type="match status" value="1"/>
</dbReference>
<dbReference type="InterPro" id="IPR000014">
    <property type="entry name" value="PAS"/>
</dbReference>
<feature type="domain" description="PAS" evidence="11">
    <location>
        <begin position="221"/>
        <end position="257"/>
    </location>
</feature>
<dbReference type="PANTHER" id="PTHR45453:SF1">
    <property type="entry name" value="PHOSPHATE REGULON SENSOR PROTEIN PHOR"/>
    <property type="match status" value="1"/>
</dbReference>
<dbReference type="CDD" id="cd00075">
    <property type="entry name" value="HATPase"/>
    <property type="match status" value="1"/>
</dbReference>
<proteinExistence type="predicted"/>
<evidence type="ECO:0000256" key="2">
    <source>
        <dbReference type="ARBA" id="ARBA00004370"/>
    </source>
</evidence>
<evidence type="ECO:0000256" key="1">
    <source>
        <dbReference type="ARBA" id="ARBA00000085"/>
    </source>
</evidence>
<dbReference type="PRINTS" id="PR00344">
    <property type="entry name" value="BCTRLSENSOR"/>
</dbReference>
<dbReference type="Proteomes" id="UP000287601">
    <property type="component" value="Chromosome"/>
</dbReference>
<evidence type="ECO:0000313" key="12">
    <source>
        <dbReference type="EMBL" id="QAT43908.1"/>
    </source>
</evidence>
<dbReference type="PANTHER" id="PTHR45453">
    <property type="entry name" value="PHOSPHATE REGULON SENSOR PROTEIN PHOR"/>
    <property type="match status" value="1"/>
</dbReference>
<gene>
    <name evidence="12" type="ORF">EQM06_12115</name>
</gene>
<organism evidence="12 13">
    <name type="scientific">Aminipila luticellarii</name>
    <dbReference type="NCBI Taxonomy" id="2507160"/>
    <lineage>
        <taxon>Bacteria</taxon>
        <taxon>Bacillati</taxon>
        <taxon>Bacillota</taxon>
        <taxon>Clostridia</taxon>
        <taxon>Peptostreptococcales</taxon>
        <taxon>Anaerovoracaceae</taxon>
        <taxon>Aminipila</taxon>
    </lineage>
</organism>
<dbReference type="GO" id="GO:0004721">
    <property type="term" value="F:phosphoprotein phosphatase activity"/>
    <property type="evidence" value="ECO:0007669"/>
    <property type="project" value="TreeGrafter"/>
</dbReference>
<dbReference type="PROSITE" id="PS50109">
    <property type="entry name" value="HIS_KIN"/>
    <property type="match status" value="1"/>
</dbReference>
<keyword evidence="9" id="KW-1133">Transmembrane helix</keyword>
<evidence type="ECO:0000256" key="4">
    <source>
        <dbReference type="ARBA" id="ARBA00022553"/>
    </source>
</evidence>
<dbReference type="Gene3D" id="3.30.565.10">
    <property type="entry name" value="Histidine kinase-like ATPase, C-terminal domain"/>
    <property type="match status" value="1"/>
</dbReference>
<dbReference type="InterPro" id="IPR036097">
    <property type="entry name" value="HisK_dim/P_sf"/>
</dbReference>
<dbReference type="RefSeq" id="WP_128746616.1">
    <property type="nucleotide sequence ID" value="NZ_CP035281.1"/>
</dbReference>
<dbReference type="SUPFAM" id="SSF47384">
    <property type="entry name" value="Homodimeric domain of signal transducing histidine kinase"/>
    <property type="match status" value="1"/>
</dbReference>
<evidence type="ECO:0000256" key="7">
    <source>
        <dbReference type="ARBA" id="ARBA00023012"/>
    </source>
</evidence>
<dbReference type="PROSITE" id="PS50112">
    <property type="entry name" value="PAS"/>
    <property type="match status" value="1"/>
</dbReference>
<keyword evidence="4" id="KW-0597">Phosphoprotein</keyword>
<dbReference type="InterPro" id="IPR004358">
    <property type="entry name" value="Sig_transdc_His_kin-like_C"/>
</dbReference>
<keyword evidence="13" id="KW-1185">Reference proteome</keyword>
<dbReference type="InterPro" id="IPR003661">
    <property type="entry name" value="HisK_dim/P_dom"/>
</dbReference>
<comment type="catalytic activity">
    <reaction evidence="1">
        <text>ATP + protein L-histidine = ADP + protein N-phospho-L-histidine.</text>
        <dbReference type="EC" id="2.7.13.3"/>
    </reaction>
</comment>
<keyword evidence="6" id="KW-0418">Kinase</keyword>
<dbReference type="GO" id="GO:0016036">
    <property type="term" value="P:cellular response to phosphate starvation"/>
    <property type="evidence" value="ECO:0007669"/>
    <property type="project" value="TreeGrafter"/>
</dbReference>
<sequence length="553" mass="61295">MRTKIFKNFFSLSAIAIIITTVMISFIMYKGFYRDMKVEVEQEAQYISAAVNLGGEGYLQGIKGVQGDRITLIGSDGTVLFDNRQNPAEMGNHLKRPEVAEAIQTGSGEEVRMSDTLGQQTFYHAVKLQNGNVIRVANTTSNVYAVAAVNLAYVFFMCLILLTAILFLAKRQTEAIVAPINNLDLEDPLSNEVYDEFSPLLRKLEQQNRLIEETYAILKKERGEFQSITQNMKEGLIVLNSEGEMLIVNKRAAEIFGKVREGHYLTLNRSAEFREVAEKALHGIAAESSLKQDGRLYHLLAVPSSSQKNVDGNAEGAVVLALDITEKEETDGIRREFSANVSHELKTPLTSILGYAEIIKEGIAKPEDVKGFAAKIYSEAKRLIALVEDIMKLSRLDEGACELPGEVVDLQEICQEVIERLKDKAEAAHVTVEFAGSSDGSPIHVTGAYAMLDELVFNLCENAIKYNKTNGKVKVDLTDNPVKLIISDTGIGIDKEYQERIFERFYRVDKSHSKVTGGTGLGLSIVKHIVKQHHAAIQLESELGKGTTIEVRF</sequence>
<protein>
    <recommendedName>
        <fullName evidence="3">histidine kinase</fullName>
        <ecNumber evidence="3">2.7.13.3</ecNumber>
    </recommendedName>
</protein>
<evidence type="ECO:0000256" key="8">
    <source>
        <dbReference type="ARBA" id="ARBA00023136"/>
    </source>
</evidence>
<feature type="domain" description="Histidine kinase" evidence="10">
    <location>
        <begin position="340"/>
        <end position="553"/>
    </location>
</feature>
<comment type="subcellular location">
    <subcellularLocation>
        <location evidence="2">Membrane</location>
    </subcellularLocation>
</comment>
<feature type="transmembrane region" description="Helical" evidence="9">
    <location>
        <begin position="143"/>
        <end position="169"/>
    </location>
</feature>
<keyword evidence="5" id="KW-0808">Transferase</keyword>
<dbReference type="Pfam" id="PF00512">
    <property type="entry name" value="HisKA"/>
    <property type="match status" value="1"/>
</dbReference>
<dbReference type="SUPFAM" id="SSF55785">
    <property type="entry name" value="PYP-like sensor domain (PAS domain)"/>
    <property type="match status" value="1"/>
</dbReference>
<dbReference type="AlphaFoldDB" id="A0A410PY91"/>
<dbReference type="Gene3D" id="1.10.287.130">
    <property type="match status" value="1"/>
</dbReference>
<evidence type="ECO:0000256" key="9">
    <source>
        <dbReference type="SAM" id="Phobius"/>
    </source>
</evidence>
<evidence type="ECO:0000313" key="13">
    <source>
        <dbReference type="Proteomes" id="UP000287601"/>
    </source>
</evidence>
<keyword evidence="7" id="KW-0902">Two-component regulatory system</keyword>
<dbReference type="InterPro" id="IPR003594">
    <property type="entry name" value="HATPase_dom"/>
</dbReference>